<feature type="domain" description="Flagellar Assembly Protein A N-terminal region" evidence="2">
    <location>
        <begin position="93"/>
        <end position="249"/>
    </location>
</feature>
<dbReference type="InterPro" id="IPR005646">
    <property type="entry name" value="FapA"/>
</dbReference>
<dbReference type="PANTHER" id="PTHR38032:SF1">
    <property type="entry name" value="RNA-BINDING PROTEIN KHPB N-TERMINAL DOMAIN-CONTAINING PROTEIN"/>
    <property type="match status" value="1"/>
</dbReference>
<evidence type="ECO:0000256" key="1">
    <source>
        <dbReference type="SAM" id="Coils"/>
    </source>
</evidence>
<dbReference type="InterPro" id="IPR046866">
    <property type="entry name" value="FapA_N"/>
</dbReference>
<dbReference type="OrthoDB" id="9816426at2"/>
<accession>A0A1H9Y377</accession>
<dbReference type="Pfam" id="PF03961">
    <property type="entry name" value="FapA"/>
    <property type="match status" value="1"/>
</dbReference>
<dbReference type="STRING" id="29364.SAMN04487772_101107"/>
<dbReference type="AlphaFoldDB" id="A0A1H9Y377"/>
<dbReference type="RefSeq" id="WP_092474901.1">
    <property type="nucleotide sequence ID" value="NZ_FOHN01000001.1"/>
</dbReference>
<protein>
    <recommendedName>
        <fullName evidence="2">Flagellar Assembly Protein A N-terminal region domain-containing protein</fullName>
    </recommendedName>
</protein>
<dbReference type="InterPro" id="IPR036145">
    <property type="entry name" value="MinC_C_sf"/>
</dbReference>
<dbReference type="PANTHER" id="PTHR38032">
    <property type="entry name" value="POLYMERASE-RELATED"/>
    <property type="match status" value="1"/>
</dbReference>
<keyword evidence="4" id="KW-1185">Reference proteome</keyword>
<dbReference type="Pfam" id="PF20250">
    <property type="entry name" value="FapA_N"/>
    <property type="match status" value="1"/>
</dbReference>
<reference evidence="3 4" key="1">
    <citation type="submission" date="2016-10" db="EMBL/GenBank/DDBJ databases">
        <authorList>
            <person name="de Groot N.N."/>
        </authorList>
    </citation>
    <scope>NUCLEOTIDE SEQUENCE [LARGE SCALE GENOMIC DNA]</scope>
    <source>
        <strain evidence="3 4">DSM 1801</strain>
    </source>
</reference>
<sequence length="532" mass="59106">MNSINGYFQVVPKEDGTYLKMFPPVNGGEQIQTDELKKYLDNCGVKEYDLHEVMNYLCSNEVHEVKISAKVCWAILERMELLYDKSRRVGVVRFYPPSANGKNLNKKEILDELKQKGVVHGIVEESIDQYLRHRVYCTNIVVARATLPVEGKDAKIEYFFNTEITSKPKLNEDGSVDFHRLDNMSKVKEGELLARLTVADRGTPGTDIMGGTISPKRVKAKILKKTQYTILSDDGLELFSAVSGHVTLVDDKVFVSDVYEVPADVDASTGDIDYDGNVLVRGNVRTGYIVRAKGNIVVNGVVEGATLVADGEIVLKRGIQGMNRGILQANGNIVTKFIENSTVKSGGTISTEAILHSSIEAKNEIIVGGKRGLVTGGELKAGSKISLKVAGSTMGTATVLEVGIDPAISERYREVEKRIDDLKREQTQLEQAFQLLKKKVMQGAKLPADKIMFIKSIPSKIKADETEMEYLLDEYLALKEVLDEMNKGTIEVQNMIYPGVKLLISNLAYFIRTEEHHCRYLKVDGEVKSVYL</sequence>
<evidence type="ECO:0000313" key="4">
    <source>
        <dbReference type="Proteomes" id="UP000199800"/>
    </source>
</evidence>
<dbReference type="SUPFAM" id="SSF75704">
    <property type="entry name" value="Mitotic arrest deficient-like 1, Mad1"/>
    <property type="match status" value="1"/>
</dbReference>
<organism evidence="3 4">
    <name type="scientific">[Clostridium] polysaccharolyticum</name>
    <dbReference type="NCBI Taxonomy" id="29364"/>
    <lineage>
        <taxon>Bacteria</taxon>
        <taxon>Bacillati</taxon>
        <taxon>Bacillota</taxon>
        <taxon>Clostridia</taxon>
        <taxon>Lachnospirales</taxon>
        <taxon>Lachnospiraceae</taxon>
    </lineage>
</organism>
<evidence type="ECO:0000313" key="3">
    <source>
        <dbReference type="EMBL" id="SES63249.1"/>
    </source>
</evidence>
<name>A0A1H9Y377_9FIRM</name>
<dbReference type="Proteomes" id="UP000199800">
    <property type="component" value="Unassembled WGS sequence"/>
</dbReference>
<evidence type="ECO:0000259" key="2">
    <source>
        <dbReference type="Pfam" id="PF20250"/>
    </source>
</evidence>
<proteinExistence type="predicted"/>
<feature type="coiled-coil region" evidence="1">
    <location>
        <begin position="412"/>
        <end position="439"/>
    </location>
</feature>
<dbReference type="GO" id="GO:0000902">
    <property type="term" value="P:cell morphogenesis"/>
    <property type="evidence" value="ECO:0007669"/>
    <property type="project" value="InterPro"/>
</dbReference>
<keyword evidence="1" id="KW-0175">Coiled coil</keyword>
<dbReference type="InterPro" id="IPR046865">
    <property type="entry name" value="FapA_b_solenoid"/>
</dbReference>
<gene>
    <name evidence="3" type="ORF">SAMN04487772_101107</name>
</gene>
<dbReference type="EMBL" id="FOHN01000001">
    <property type="protein sequence ID" value="SES63249.1"/>
    <property type="molecule type" value="Genomic_DNA"/>
</dbReference>
<dbReference type="SUPFAM" id="SSF63848">
    <property type="entry name" value="Cell-division inhibitor MinC, C-terminal domain"/>
    <property type="match status" value="1"/>
</dbReference>